<dbReference type="PANTHER" id="PTHR34978">
    <property type="entry name" value="POSSIBLE SENSOR-TRANSDUCER PROTEIN BLAR"/>
    <property type="match status" value="1"/>
</dbReference>
<evidence type="ECO:0000256" key="2">
    <source>
        <dbReference type="ARBA" id="ARBA00022723"/>
    </source>
</evidence>
<protein>
    <submittedName>
        <fullName evidence="9">M56 family metallopeptidase</fullName>
    </submittedName>
</protein>
<evidence type="ECO:0000313" key="10">
    <source>
        <dbReference type="Proteomes" id="UP000607281"/>
    </source>
</evidence>
<evidence type="ECO:0000256" key="3">
    <source>
        <dbReference type="ARBA" id="ARBA00022801"/>
    </source>
</evidence>
<keyword evidence="4 6" id="KW-0862">Zinc</keyword>
<dbReference type="CDD" id="cd07326">
    <property type="entry name" value="M56_BlaR1_MecR1_like"/>
    <property type="match status" value="1"/>
</dbReference>
<evidence type="ECO:0000256" key="7">
    <source>
        <dbReference type="SAM" id="Phobius"/>
    </source>
</evidence>
<gene>
    <name evidence="9" type="ORF">H6G18_02135</name>
</gene>
<feature type="transmembrane region" description="Helical" evidence="7">
    <location>
        <begin position="34"/>
        <end position="56"/>
    </location>
</feature>
<dbReference type="Pfam" id="PF01435">
    <property type="entry name" value="Peptidase_M48"/>
    <property type="match status" value="1"/>
</dbReference>
<feature type="transmembrane region" description="Helical" evidence="7">
    <location>
        <begin position="261"/>
        <end position="279"/>
    </location>
</feature>
<dbReference type="RefSeq" id="WP_190405424.1">
    <property type="nucleotide sequence ID" value="NZ_JACJRF010000002.1"/>
</dbReference>
<accession>A0ABR8CIB1</accession>
<keyword evidence="1 6" id="KW-0645">Protease</keyword>
<evidence type="ECO:0000313" key="9">
    <source>
        <dbReference type="EMBL" id="MBD2342947.1"/>
    </source>
</evidence>
<comment type="similarity">
    <text evidence="6">Belongs to the peptidase M48 family.</text>
</comment>
<evidence type="ECO:0000259" key="8">
    <source>
        <dbReference type="Pfam" id="PF01435"/>
    </source>
</evidence>
<keyword evidence="2" id="KW-0479">Metal-binding</keyword>
<sequence length="281" mass="31472">MHLLMILTVLAVSWIFRSSGTNPQGNWDARWQRALFFFLFPPLLILMTAIALLCMGPQGKMGGVYTGWLSYALALIFLGIFSFLCVKLAIQGWRSLQSARHCPLVNFEGKQVRLLSTEALFAGQIGFWQPELVVSQGLLQTLSPNHVESVLAHEQGHFHYRDTFWFFWLGWVRSCTAWLPNTDALWQELLVLRELRADSYAASQVDPLLLAESLLLVVSNASVFSQSEICCAALGDGVGDRLEQRIEALLAPPNQTSDADLLSWHGFLLALLPLLTVIFHT</sequence>
<feature type="transmembrane region" description="Helical" evidence="7">
    <location>
        <begin position="68"/>
        <end position="90"/>
    </location>
</feature>
<keyword evidence="7" id="KW-0472">Membrane</keyword>
<evidence type="ECO:0000256" key="5">
    <source>
        <dbReference type="ARBA" id="ARBA00023049"/>
    </source>
</evidence>
<keyword evidence="7" id="KW-0812">Transmembrane</keyword>
<dbReference type="InterPro" id="IPR001915">
    <property type="entry name" value="Peptidase_M48"/>
</dbReference>
<evidence type="ECO:0000256" key="4">
    <source>
        <dbReference type="ARBA" id="ARBA00022833"/>
    </source>
</evidence>
<dbReference type="Proteomes" id="UP000607281">
    <property type="component" value="Unassembled WGS sequence"/>
</dbReference>
<keyword evidence="7" id="KW-1133">Transmembrane helix</keyword>
<dbReference type="PANTHER" id="PTHR34978:SF3">
    <property type="entry name" value="SLR0241 PROTEIN"/>
    <property type="match status" value="1"/>
</dbReference>
<keyword evidence="5 6" id="KW-0482">Metalloprotease</keyword>
<comment type="caution">
    <text evidence="9">The sequence shown here is derived from an EMBL/GenBank/DDBJ whole genome shotgun (WGS) entry which is preliminary data.</text>
</comment>
<proteinExistence type="inferred from homology"/>
<dbReference type="Gene3D" id="3.30.2010.10">
    <property type="entry name" value="Metalloproteases ('zincins'), catalytic domain"/>
    <property type="match status" value="1"/>
</dbReference>
<evidence type="ECO:0000256" key="1">
    <source>
        <dbReference type="ARBA" id="ARBA00022670"/>
    </source>
</evidence>
<organism evidence="9 10">
    <name type="scientific">Anabaena subtropica FACHB-260</name>
    <dbReference type="NCBI Taxonomy" id="2692884"/>
    <lineage>
        <taxon>Bacteria</taxon>
        <taxon>Bacillati</taxon>
        <taxon>Cyanobacteriota</taxon>
        <taxon>Cyanophyceae</taxon>
        <taxon>Nostocales</taxon>
        <taxon>Nostocaceae</taxon>
        <taxon>Anabaena</taxon>
    </lineage>
</organism>
<keyword evidence="3 6" id="KW-0378">Hydrolase</keyword>
<evidence type="ECO:0000256" key="6">
    <source>
        <dbReference type="RuleBase" id="RU003983"/>
    </source>
</evidence>
<dbReference type="InterPro" id="IPR052173">
    <property type="entry name" value="Beta-lactam_resp_regulator"/>
</dbReference>
<comment type="cofactor">
    <cofactor evidence="6">
        <name>Zn(2+)</name>
        <dbReference type="ChEBI" id="CHEBI:29105"/>
    </cofactor>
    <text evidence="6">Binds 1 zinc ion per subunit.</text>
</comment>
<reference evidence="9 10" key="1">
    <citation type="journal article" date="2020" name="ISME J.">
        <title>Comparative genomics reveals insights into cyanobacterial evolution and habitat adaptation.</title>
        <authorList>
            <person name="Chen M.Y."/>
            <person name="Teng W.K."/>
            <person name="Zhao L."/>
            <person name="Hu C.X."/>
            <person name="Zhou Y.K."/>
            <person name="Han B.P."/>
            <person name="Song L.R."/>
            <person name="Shu W.S."/>
        </authorList>
    </citation>
    <scope>NUCLEOTIDE SEQUENCE [LARGE SCALE GENOMIC DNA]</scope>
    <source>
        <strain evidence="9 10">FACHB-260</strain>
    </source>
</reference>
<keyword evidence="10" id="KW-1185">Reference proteome</keyword>
<feature type="domain" description="Peptidase M48" evidence="8">
    <location>
        <begin position="121"/>
        <end position="164"/>
    </location>
</feature>
<dbReference type="EMBL" id="JACJRF010000002">
    <property type="protein sequence ID" value="MBD2342947.1"/>
    <property type="molecule type" value="Genomic_DNA"/>
</dbReference>
<name>A0ABR8CIB1_9NOST</name>